<proteinExistence type="predicted"/>
<dbReference type="EMBL" id="CAEFZW010000002">
    <property type="protein sequence ID" value="CAB4252683.1"/>
    <property type="molecule type" value="Genomic_DNA"/>
</dbReference>
<feature type="compositionally biased region" description="Polar residues" evidence="1">
    <location>
        <begin position="72"/>
        <end position="85"/>
    </location>
</feature>
<dbReference type="AlphaFoldDB" id="A0A8H2VCF9"/>
<sequence>MSDGGYLVRLHSLQRKTNMINKALQSMASEISILKYESYQDYYRKHEKYYEWQDSSSQMDPFTPPNKRRRQTVTQHHITESASQKRLSERRSTRIANNPRINLNENIEGAPVHEDVGLAITELTGSLVPPIQRPIRNSDWTLTTIEDKYRPDILPDAEEFGFIPTPLKTLLNTKQMKQILRSFDE</sequence>
<dbReference type="OrthoDB" id="4067631at2759"/>
<dbReference type="GeneID" id="64855817"/>
<protein>
    <submittedName>
        <fullName evidence="2">Uncharacterized protein</fullName>
    </submittedName>
</protein>
<evidence type="ECO:0000313" key="3">
    <source>
        <dbReference type="Proteomes" id="UP000644660"/>
    </source>
</evidence>
<comment type="caution">
    <text evidence="2">The sequence shown here is derived from an EMBL/GenBank/DDBJ whole genome shotgun (WGS) entry which is preliminary data.</text>
</comment>
<dbReference type="Proteomes" id="UP000644660">
    <property type="component" value="Unassembled WGS sequence"/>
</dbReference>
<name>A0A8H2VCF9_9SACH</name>
<organism evidence="2 3">
    <name type="scientific">Maudiozyma barnettii</name>
    <dbReference type="NCBI Taxonomy" id="61262"/>
    <lineage>
        <taxon>Eukaryota</taxon>
        <taxon>Fungi</taxon>
        <taxon>Dikarya</taxon>
        <taxon>Ascomycota</taxon>
        <taxon>Saccharomycotina</taxon>
        <taxon>Saccharomycetes</taxon>
        <taxon>Saccharomycetales</taxon>
        <taxon>Saccharomycetaceae</taxon>
        <taxon>Maudiozyma</taxon>
    </lineage>
</organism>
<gene>
    <name evidence="2" type="ORF">KABA2_02S01980</name>
</gene>
<accession>A0A8H2VCF9</accession>
<keyword evidence="3" id="KW-1185">Reference proteome</keyword>
<feature type="region of interest" description="Disordered" evidence="1">
    <location>
        <begin position="54"/>
        <end position="91"/>
    </location>
</feature>
<dbReference type="RefSeq" id="XP_041404721.1">
    <property type="nucleotide sequence ID" value="XM_041548787.1"/>
</dbReference>
<evidence type="ECO:0000313" key="2">
    <source>
        <dbReference type="EMBL" id="CAB4252683.1"/>
    </source>
</evidence>
<reference evidence="2 3" key="1">
    <citation type="submission" date="2020-05" db="EMBL/GenBank/DDBJ databases">
        <authorList>
            <person name="Casaregola S."/>
            <person name="Devillers H."/>
            <person name="Grondin C."/>
        </authorList>
    </citation>
    <scope>NUCLEOTIDE SEQUENCE [LARGE SCALE GENOMIC DNA]</scope>
    <source>
        <strain evidence="2 3">CLIB 1767</strain>
    </source>
</reference>
<evidence type="ECO:0000256" key="1">
    <source>
        <dbReference type="SAM" id="MobiDB-lite"/>
    </source>
</evidence>